<feature type="compositionally biased region" description="Basic and acidic residues" evidence="1">
    <location>
        <begin position="444"/>
        <end position="459"/>
    </location>
</feature>
<feature type="region of interest" description="Disordered" evidence="1">
    <location>
        <begin position="609"/>
        <end position="659"/>
    </location>
</feature>
<feature type="compositionally biased region" description="Polar residues" evidence="1">
    <location>
        <begin position="735"/>
        <end position="754"/>
    </location>
</feature>
<feature type="compositionally biased region" description="Polar residues" evidence="1">
    <location>
        <begin position="308"/>
        <end position="322"/>
    </location>
</feature>
<reference evidence="3 4" key="1">
    <citation type="journal article" date="2014" name="PLoS ONE">
        <title>De novo Genome Assembly of the Fungal Plant Pathogen Pyrenophora semeniperda.</title>
        <authorList>
            <person name="Soliai M.M."/>
            <person name="Meyer S.E."/>
            <person name="Udall J.A."/>
            <person name="Elzinga D.E."/>
            <person name="Hermansen R.A."/>
            <person name="Bodily P.M."/>
            <person name="Hart A.A."/>
            <person name="Coleman C.E."/>
        </authorList>
    </citation>
    <scope>NUCLEOTIDE SEQUENCE [LARGE SCALE GENOMIC DNA]</scope>
    <source>
        <strain evidence="3 4">CCB06</strain>
        <tissue evidence="3">Mycelium</tissue>
    </source>
</reference>
<feature type="region of interest" description="Disordered" evidence="1">
    <location>
        <begin position="145"/>
        <end position="173"/>
    </location>
</feature>
<dbReference type="InterPro" id="IPR001763">
    <property type="entry name" value="Rhodanese-like_dom"/>
</dbReference>
<dbReference type="Pfam" id="PF13889">
    <property type="entry name" value="Chromosome_seg"/>
    <property type="match status" value="1"/>
</dbReference>
<sequence length="1056" mass="115843">MPIFHDPNDSPPVPSYLPHTSPTSLRRGGATALHSERDWSNAMRPGESLQPERSLHVDADSLGHARNKPMFGRNEWIERIKKTNSPSWLQWHGTDIANDGVVPPSPTSADRPKTPRAPSTELQTSRTSTPEHLRDAAAVGLHIQRPRSALHSGDFREKRAGSTADHDHSSAGFVPTSPVVPWDRSFPAAAYAPHTRNIIYPEPRNEDTRTVARARAISQTSQSQFTLLPPTSPLVHQANNTDLDSPSRPGSRQTSPSPDQNSPRHTFSPPSFQGYQSIQMARSVSGTPAARHLRHGSSLPYQAHQPRRSMNNISDSYSHSQTPYYSPRRPSFSSEASPLQHAPMVGSYEESILRGRMSTTPSRPLDFVAKIGVLGRGECKSSLKCPPHVTVPFPAVFYSYNTGNGRISDNEPSPYVGLIDLENSLPAPDESNESSKRKRRHAVPHSDQDDLDFRIHLGDEESQQAAKGHLRRKEKRKRRSASPKAPPGGCYRIPPQGQLQIVLKNPNNTAVKLFLVPYDLSDMEVGQKTFIRQRSYSAGPIIDMPASLRKNLGTDRPEAAISSSDDPSDRPILRYLIHLHICCPSKGRHYLYKSIRVVFANRVPDGKEKLRNEIQQPEPRYSTYKPTRDSLASQKTQSNGSQLIADKASRRRSAAWPLSHSQQTYDALDGIRQHTPLPPPAVKFTGGNANSSVASSFNSDVPDLQPIPFALGSLAVIESRPVSRDCMDIDPKSPFRSSATSPRPVTSPNNQSDSTFEKLSKGDVGYGGNAFSPLGSQVGPPNAGLLSQRLRGLDVQRDEEDSANMSSKSALLLFGARSQAASAIGRQSSPRFTVNAARAFGAAVALSDRNGVVSPRRTATSLNATNNVFQVVGPAQKRWHSQAPRNLRENKLYEFNDVLHILENPSDSRLLIDVREPHEYDANSIPTAINIPVTSHPDALLLEEDEFQDQFGFQKPPKGKEVVFFCKAGVRSSAAAGIARHAGYTNVGEYRGSWLDWQKRGGPGTKTPPKPDGMGEPTKPTTEMKPTARTGTSGEEDLGPQGKPDYPPGGLMDTKQ</sequence>
<dbReference type="Pfam" id="PF13915">
    <property type="entry name" value="DUF4210"/>
    <property type="match status" value="1"/>
</dbReference>
<dbReference type="SMART" id="SM00450">
    <property type="entry name" value="RHOD"/>
    <property type="match status" value="1"/>
</dbReference>
<accession>A0A3M7M6J9</accession>
<feature type="region of interest" description="Disordered" evidence="1">
    <location>
        <begin position="995"/>
        <end position="1056"/>
    </location>
</feature>
<gene>
    <name evidence="3" type="ORF">GMOD_00000138</name>
</gene>
<feature type="domain" description="Rhodanese" evidence="2">
    <location>
        <begin position="905"/>
        <end position="1006"/>
    </location>
</feature>
<feature type="compositionally biased region" description="Basic residues" evidence="1">
    <location>
        <begin position="468"/>
        <end position="481"/>
    </location>
</feature>
<dbReference type="Pfam" id="PF00581">
    <property type="entry name" value="Rhodanese"/>
    <property type="match status" value="1"/>
</dbReference>
<evidence type="ECO:0000313" key="3">
    <source>
        <dbReference type="EMBL" id="RMZ70088.1"/>
    </source>
</evidence>
<feature type="region of interest" description="Disordered" evidence="1">
    <location>
        <begin position="94"/>
        <end position="130"/>
    </location>
</feature>
<dbReference type="OrthoDB" id="8625101at2759"/>
<dbReference type="PANTHER" id="PTHR13199">
    <property type="entry name" value="GH03947P"/>
    <property type="match status" value="1"/>
</dbReference>
<keyword evidence="4" id="KW-1185">Reference proteome</keyword>
<evidence type="ECO:0000313" key="4">
    <source>
        <dbReference type="Proteomes" id="UP000265663"/>
    </source>
</evidence>
<dbReference type="InterPro" id="IPR036873">
    <property type="entry name" value="Rhodanese-like_dom_sf"/>
</dbReference>
<feature type="region of interest" description="Disordered" evidence="1">
    <location>
        <begin position="1"/>
        <end position="66"/>
    </location>
</feature>
<dbReference type="SUPFAM" id="SSF52821">
    <property type="entry name" value="Rhodanese/Cell cycle control phosphatase"/>
    <property type="match status" value="1"/>
</dbReference>
<feature type="region of interest" description="Disordered" evidence="1">
    <location>
        <begin position="725"/>
        <end position="760"/>
    </location>
</feature>
<feature type="compositionally biased region" description="Polar residues" evidence="1">
    <location>
        <begin position="630"/>
        <end position="642"/>
    </location>
</feature>
<evidence type="ECO:0000259" key="2">
    <source>
        <dbReference type="PROSITE" id="PS50206"/>
    </source>
</evidence>
<feature type="region of interest" description="Disordered" evidence="1">
    <location>
        <begin position="406"/>
        <end position="493"/>
    </location>
</feature>
<feature type="compositionally biased region" description="Basic and acidic residues" evidence="1">
    <location>
        <begin position="53"/>
        <end position="63"/>
    </location>
</feature>
<dbReference type="PANTHER" id="PTHR13199:SF11">
    <property type="entry name" value="PROTEIN ATOSSA"/>
    <property type="match status" value="1"/>
</dbReference>
<dbReference type="AlphaFoldDB" id="A0A3M7M6J9"/>
<dbReference type="SMART" id="SM01177">
    <property type="entry name" value="DUF4210"/>
    <property type="match status" value="1"/>
</dbReference>
<dbReference type="PROSITE" id="PS50206">
    <property type="entry name" value="RHODANESE_3"/>
    <property type="match status" value="1"/>
</dbReference>
<proteinExistence type="predicted"/>
<feature type="compositionally biased region" description="Polar residues" evidence="1">
    <location>
        <begin position="237"/>
        <end position="286"/>
    </location>
</feature>
<dbReference type="Gene3D" id="3.40.250.10">
    <property type="entry name" value="Rhodanese-like domain"/>
    <property type="match status" value="1"/>
</dbReference>
<organism evidence="3 4">
    <name type="scientific">Pyrenophora seminiperda CCB06</name>
    <dbReference type="NCBI Taxonomy" id="1302712"/>
    <lineage>
        <taxon>Eukaryota</taxon>
        <taxon>Fungi</taxon>
        <taxon>Dikarya</taxon>
        <taxon>Ascomycota</taxon>
        <taxon>Pezizomycotina</taxon>
        <taxon>Dothideomycetes</taxon>
        <taxon>Pleosporomycetidae</taxon>
        <taxon>Pleosporales</taxon>
        <taxon>Pleosporineae</taxon>
        <taxon>Pleosporaceae</taxon>
        <taxon>Pyrenophora</taxon>
    </lineage>
</organism>
<feature type="compositionally biased region" description="Low complexity" evidence="1">
    <location>
        <begin position="1016"/>
        <end position="1027"/>
    </location>
</feature>
<dbReference type="CDD" id="cd01519">
    <property type="entry name" value="RHOD_HSP67B2"/>
    <property type="match status" value="1"/>
</dbReference>
<feature type="region of interest" description="Disordered" evidence="1">
    <location>
        <begin position="218"/>
        <end position="343"/>
    </location>
</feature>
<name>A0A3M7M6J9_9PLEO</name>
<dbReference type="Proteomes" id="UP000265663">
    <property type="component" value="Unassembled WGS sequence"/>
</dbReference>
<evidence type="ECO:0000256" key="1">
    <source>
        <dbReference type="SAM" id="MobiDB-lite"/>
    </source>
</evidence>
<feature type="compositionally biased region" description="Low complexity" evidence="1">
    <location>
        <begin position="323"/>
        <end position="334"/>
    </location>
</feature>
<dbReference type="InterPro" id="IPR033473">
    <property type="entry name" value="Atos-like_C"/>
</dbReference>
<dbReference type="InterPro" id="IPR025261">
    <property type="entry name" value="Atos-like_cons_dom"/>
</dbReference>
<feature type="compositionally biased region" description="Basic and acidic residues" evidence="1">
    <location>
        <begin position="153"/>
        <end position="169"/>
    </location>
</feature>
<protein>
    <submittedName>
        <fullName evidence="3">Succinate dehydrogenase</fullName>
    </submittedName>
</protein>
<dbReference type="EMBL" id="KE747824">
    <property type="protein sequence ID" value="RMZ70088.1"/>
    <property type="molecule type" value="Genomic_DNA"/>
</dbReference>
<dbReference type="InterPro" id="IPR051506">
    <property type="entry name" value="ATOS_Transcription_Regulators"/>
</dbReference>